<name>A0ABD1H6K4_SALDI</name>
<dbReference type="FunFam" id="3.30.70.330:FF:000161">
    <property type="entry name" value="RNA binding (RRM/RBD/RNP motifs) family protein"/>
    <property type="match status" value="1"/>
</dbReference>
<dbReference type="PROSITE" id="PS50089">
    <property type="entry name" value="ZF_RING_2"/>
    <property type="match status" value="1"/>
</dbReference>
<feature type="region of interest" description="Disordered" evidence="3">
    <location>
        <begin position="272"/>
        <end position="303"/>
    </location>
</feature>
<dbReference type="InterPro" id="IPR039780">
    <property type="entry name" value="Mot2"/>
</dbReference>
<evidence type="ECO:0000259" key="4">
    <source>
        <dbReference type="PROSITE" id="PS50089"/>
    </source>
</evidence>
<dbReference type="AlphaFoldDB" id="A0ABD1H6K4"/>
<reference evidence="6 7" key="1">
    <citation type="submission" date="2024-06" db="EMBL/GenBank/DDBJ databases">
        <title>A chromosome level genome sequence of Diviner's sage (Salvia divinorum).</title>
        <authorList>
            <person name="Ford S.A."/>
            <person name="Ro D.-K."/>
            <person name="Ness R.W."/>
            <person name="Phillips M.A."/>
        </authorList>
    </citation>
    <scope>NUCLEOTIDE SEQUENCE [LARGE SCALE GENOMIC DNA]</scope>
    <source>
        <strain evidence="6">SAF-2024a</strain>
        <tissue evidence="6">Leaf</tissue>
    </source>
</reference>
<keyword evidence="7" id="KW-1185">Reference proteome</keyword>
<dbReference type="InterPro" id="IPR034261">
    <property type="entry name" value="CNOT4_RRM"/>
</dbReference>
<evidence type="ECO:0000256" key="1">
    <source>
        <dbReference type="PROSITE-ProRule" id="PRU00175"/>
    </source>
</evidence>
<feature type="domain" description="RING-type" evidence="4">
    <location>
        <begin position="10"/>
        <end position="58"/>
    </location>
</feature>
<dbReference type="CDD" id="cd16618">
    <property type="entry name" value="mRING-HC-C4C4_CNOT4"/>
    <property type="match status" value="1"/>
</dbReference>
<dbReference type="CDD" id="cd12438">
    <property type="entry name" value="RRM_CNOT4"/>
    <property type="match status" value="1"/>
</dbReference>
<dbReference type="Gene3D" id="3.30.40.10">
    <property type="entry name" value="Zinc/RING finger domain, C3HC4 (zinc finger)"/>
    <property type="match status" value="1"/>
</dbReference>
<dbReference type="GO" id="GO:0061630">
    <property type="term" value="F:ubiquitin protein ligase activity"/>
    <property type="evidence" value="ECO:0007669"/>
    <property type="project" value="UniProtKB-EC"/>
</dbReference>
<dbReference type="Pfam" id="PF14570">
    <property type="entry name" value="zf-RING_4"/>
    <property type="match status" value="1"/>
</dbReference>
<dbReference type="GO" id="GO:0003723">
    <property type="term" value="F:RNA binding"/>
    <property type="evidence" value="ECO:0007669"/>
    <property type="project" value="UniProtKB-UniRule"/>
</dbReference>
<dbReference type="SUPFAM" id="SSF54928">
    <property type="entry name" value="RNA-binding domain, RBD"/>
    <property type="match status" value="1"/>
</dbReference>
<dbReference type="InterPro" id="IPR012677">
    <property type="entry name" value="Nucleotide-bd_a/b_plait_sf"/>
</dbReference>
<dbReference type="InterPro" id="IPR039515">
    <property type="entry name" value="NOT4_mRING-HC-C4C4"/>
</dbReference>
<protein>
    <submittedName>
        <fullName evidence="6">RING-type E3 ubiquitin transferase</fullName>
        <ecNumber evidence="6">2.3.2.27</ecNumber>
    </submittedName>
</protein>
<keyword evidence="1" id="KW-0863">Zinc-finger</keyword>
<dbReference type="Proteomes" id="UP001567538">
    <property type="component" value="Unassembled WGS sequence"/>
</dbReference>
<gene>
    <name evidence="6" type="ORF">AAHA92_12905</name>
</gene>
<feature type="domain" description="RRM" evidence="5">
    <location>
        <begin position="109"/>
        <end position="195"/>
    </location>
</feature>
<dbReference type="EC" id="2.3.2.27" evidence="6"/>
<keyword evidence="1" id="KW-0479">Metal-binding</keyword>
<evidence type="ECO:0000256" key="3">
    <source>
        <dbReference type="SAM" id="MobiDB-lite"/>
    </source>
</evidence>
<dbReference type="InterPro" id="IPR001841">
    <property type="entry name" value="Znf_RING"/>
</dbReference>
<accession>A0ABD1H6K4</accession>
<evidence type="ECO:0000259" key="5">
    <source>
        <dbReference type="PROSITE" id="PS50102"/>
    </source>
</evidence>
<dbReference type="InterPro" id="IPR013083">
    <property type="entry name" value="Znf_RING/FYVE/PHD"/>
</dbReference>
<comment type="caution">
    <text evidence="6">The sequence shown here is derived from an EMBL/GenBank/DDBJ whole genome shotgun (WGS) entry which is preliminary data.</text>
</comment>
<dbReference type="PANTHER" id="PTHR12603:SF10">
    <property type="entry name" value="TRANSCRIPTION FACTOR C2H2 FAMILY"/>
    <property type="match status" value="1"/>
</dbReference>
<dbReference type="Gene3D" id="3.30.70.330">
    <property type="match status" value="1"/>
</dbReference>
<evidence type="ECO:0000313" key="6">
    <source>
        <dbReference type="EMBL" id="KAL1552060.1"/>
    </source>
</evidence>
<keyword evidence="2" id="KW-0694">RNA-binding</keyword>
<feature type="compositionally biased region" description="Polar residues" evidence="3">
    <location>
        <begin position="272"/>
        <end position="282"/>
    </location>
</feature>
<dbReference type="SUPFAM" id="SSF57850">
    <property type="entry name" value="RING/U-box"/>
    <property type="match status" value="1"/>
</dbReference>
<keyword evidence="6" id="KW-0012">Acyltransferase</keyword>
<evidence type="ECO:0000256" key="2">
    <source>
        <dbReference type="PROSITE-ProRule" id="PRU00176"/>
    </source>
</evidence>
<dbReference type="GO" id="GO:0008270">
    <property type="term" value="F:zinc ion binding"/>
    <property type="evidence" value="ECO:0007669"/>
    <property type="project" value="UniProtKB-KW"/>
</dbReference>
<organism evidence="6 7">
    <name type="scientific">Salvia divinorum</name>
    <name type="common">Maria pastora</name>
    <name type="synonym">Diviner's sage</name>
    <dbReference type="NCBI Taxonomy" id="28513"/>
    <lineage>
        <taxon>Eukaryota</taxon>
        <taxon>Viridiplantae</taxon>
        <taxon>Streptophyta</taxon>
        <taxon>Embryophyta</taxon>
        <taxon>Tracheophyta</taxon>
        <taxon>Spermatophyta</taxon>
        <taxon>Magnoliopsida</taxon>
        <taxon>eudicotyledons</taxon>
        <taxon>Gunneridae</taxon>
        <taxon>Pentapetalae</taxon>
        <taxon>asterids</taxon>
        <taxon>lamiids</taxon>
        <taxon>Lamiales</taxon>
        <taxon>Lamiaceae</taxon>
        <taxon>Nepetoideae</taxon>
        <taxon>Mentheae</taxon>
        <taxon>Salviinae</taxon>
        <taxon>Salvia</taxon>
        <taxon>Salvia subgen. Calosphace</taxon>
    </lineage>
</organism>
<dbReference type="PANTHER" id="PTHR12603">
    <property type="entry name" value="CCR4-NOT TRANSCRIPTION COMPLEX RELATED"/>
    <property type="match status" value="1"/>
</dbReference>
<keyword evidence="6" id="KW-0808">Transferase</keyword>
<dbReference type="InterPro" id="IPR035979">
    <property type="entry name" value="RBD_domain_sf"/>
</dbReference>
<dbReference type="EMBL" id="JBEAFC010000006">
    <property type="protein sequence ID" value="KAL1552060.1"/>
    <property type="molecule type" value="Genomic_DNA"/>
</dbReference>
<evidence type="ECO:0000313" key="7">
    <source>
        <dbReference type="Proteomes" id="UP001567538"/>
    </source>
</evidence>
<dbReference type="InterPro" id="IPR003954">
    <property type="entry name" value="RRM_euk-type"/>
</dbReference>
<dbReference type="SMART" id="SM00361">
    <property type="entry name" value="RRM_1"/>
    <property type="match status" value="1"/>
</dbReference>
<keyword evidence="1" id="KW-0862">Zinc</keyword>
<dbReference type="InterPro" id="IPR000504">
    <property type="entry name" value="RRM_dom"/>
</dbReference>
<dbReference type="PROSITE" id="PS50102">
    <property type="entry name" value="RRM"/>
    <property type="match status" value="1"/>
</dbReference>
<sequence>MSNGGSQEDCPLCAEEIDPADKQFVPCKCGYQICVWCWHRIVDTAKKDASEGQCPACRQTYEKERIAALQAIGERIALEGFKRKTKQPKAKPKTNEVKDLTNIRVIQRKMAYVAGLPLNLADEDVLLRKEYFGQYGRVAKVSLSRTTGGAIQQFINDTCSVYITYAKEEEALRCIHSVHGFVLEGRLLRASFGTVKYCHAWLKHMPCNNPACLYLHSIGPDEDSFGKNEDAAEYTRSRVQQIVGAASNAMTRSGTVLPPPIDNVHISSSTFSDKSTARSSISDGVHGSGVGTSDMHPCKDKEGPIALPQKISSFVDIVGQSSSAASEKDGTNPEDRKIPDLCSELSSLSVGGEKHAEAPYSVPLPFKIPPSDHAVEGFVNSADKQLGGDSSLQCQIYKDTCGSSHMTSFVHPFFTPHVSEDWGGVALERKAPSMTGFTPDPRPVNNQDELDSCQETEFQDSAKSDRNSRTFSNEEIVEHLRRLDNDNLHNDDEDSVLDAVESSIISNIMSIDSDSYEDPLAMYNGLSELLGEADRVGSASWSSGTSDKLGYSYSDSDSIKSENVAAVLAGCGYTRETYAYEIQCRANWGQSLAPPRFTMPYRDPPPGIPLPSPGVQLCETNPFSITLPLLAKARQGSSFGDATNFTDPANLPSGQGGHLGDTSPFSTTLPLLSTIGEGISFGDAINFIDPANLPSGQGNQTNGFQNTMFEAKPYATPELNVLEDESKFWLLMQQSASACQDPNLSKIFAHQIPLLNRQGLAPSLAKPDGDLAKQEYANGHGSNTNGHVQHEGVSWLEEVHRNEILGAKYFSGYGRDIMSNV</sequence>
<proteinExistence type="predicted"/>